<feature type="transmembrane region" description="Helical" evidence="1">
    <location>
        <begin position="26"/>
        <end position="46"/>
    </location>
</feature>
<keyword evidence="1" id="KW-1133">Transmembrane helix</keyword>
<proteinExistence type="predicted"/>
<dbReference type="EMBL" id="FPLD01000045">
    <property type="protein sequence ID" value="SGY93552.1"/>
    <property type="molecule type" value="Genomic_DNA"/>
</dbReference>
<evidence type="ECO:0000313" key="2">
    <source>
        <dbReference type="EMBL" id="SGY93552.1"/>
    </source>
</evidence>
<evidence type="ECO:0000256" key="1">
    <source>
        <dbReference type="SAM" id="Phobius"/>
    </source>
</evidence>
<dbReference type="AlphaFoldDB" id="A0A1L0B917"/>
<name>A0A1L0B917_9GAMM</name>
<organism evidence="2 3">
    <name type="scientific">Moritella viscosa</name>
    <dbReference type="NCBI Taxonomy" id="80854"/>
    <lineage>
        <taxon>Bacteria</taxon>
        <taxon>Pseudomonadati</taxon>
        <taxon>Pseudomonadota</taxon>
        <taxon>Gammaproteobacteria</taxon>
        <taxon>Alteromonadales</taxon>
        <taxon>Moritellaceae</taxon>
        <taxon>Moritella</taxon>
    </lineage>
</organism>
<keyword evidence="1" id="KW-0472">Membrane</keyword>
<dbReference type="Proteomes" id="UP000183794">
    <property type="component" value="Unassembled WGS sequence"/>
</dbReference>
<keyword evidence="1" id="KW-0812">Transmembrane</keyword>
<feature type="transmembrane region" description="Helical" evidence="1">
    <location>
        <begin position="115"/>
        <end position="135"/>
    </location>
</feature>
<reference evidence="2 3" key="1">
    <citation type="submission" date="2016-11" db="EMBL/GenBank/DDBJ databases">
        <authorList>
            <person name="Jaros S."/>
            <person name="Januszkiewicz K."/>
            <person name="Wedrychowicz H."/>
        </authorList>
    </citation>
    <scope>NUCLEOTIDE SEQUENCE [LARGE SCALE GENOMIC DNA]</scope>
    <source>
        <strain evidence="2">NVI 5450</strain>
    </source>
</reference>
<dbReference type="RefSeq" id="WP_075518085.1">
    <property type="nucleotide sequence ID" value="NZ_FPLD01000045.1"/>
</dbReference>
<feature type="transmembrane region" description="Helical" evidence="1">
    <location>
        <begin position="66"/>
        <end position="87"/>
    </location>
</feature>
<sequence length="148" mass="16094">MNNNDNEAANRFNQFSEELRGKIDNLLKQVLLIGAGIQTITIGAFLSGKAPKLPTEAITLLQNGWLALSISIVCVLIFMFFQIIGLVQVGRLHIEKLESGNSGFEIIKGWKPLRYLNVLIGLSALGFCIGGVYLISQSAMLLISNTGT</sequence>
<dbReference type="OrthoDB" id="10003361at2"/>
<accession>A0A1L0B917</accession>
<protein>
    <submittedName>
        <fullName evidence="2">Diguanylate cyclase/phosphodiesterase</fullName>
    </submittedName>
</protein>
<gene>
    <name evidence="2" type="ORF">NVI5450_1495</name>
</gene>
<evidence type="ECO:0000313" key="3">
    <source>
        <dbReference type="Proteomes" id="UP000183794"/>
    </source>
</evidence>